<evidence type="ECO:0000256" key="2">
    <source>
        <dbReference type="ARBA" id="ARBA00022645"/>
    </source>
</evidence>
<evidence type="ECO:0000256" key="1">
    <source>
        <dbReference type="ARBA" id="ARBA00010233"/>
    </source>
</evidence>
<keyword evidence="2" id="KW-0121">Carboxypeptidase</keyword>
<organism evidence="8 9">
    <name type="scientific">Fodinibius salicampi</name>
    <dbReference type="NCBI Taxonomy" id="1920655"/>
    <lineage>
        <taxon>Bacteria</taxon>
        <taxon>Pseudomonadati</taxon>
        <taxon>Balneolota</taxon>
        <taxon>Balneolia</taxon>
        <taxon>Balneolales</taxon>
        <taxon>Balneolaceae</taxon>
        <taxon>Fodinibius</taxon>
    </lineage>
</organism>
<evidence type="ECO:0000313" key="8">
    <source>
        <dbReference type="EMBL" id="MCW9711911.1"/>
    </source>
</evidence>
<keyword evidence="4" id="KW-0378">Hydrolase</keyword>
<accession>A0ABT3PVM6</accession>
<feature type="domain" description="LD-carboxypeptidase N-terminal" evidence="6">
    <location>
        <begin position="43"/>
        <end position="160"/>
    </location>
</feature>
<evidence type="ECO:0000256" key="3">
    <source>
        <dbReference type="ARBA" id="ARBA00022670"/>
    </source>
</evidence>
<gene>
    <name evidence="8" type="ORF">LQ318_03245</name>
</gene>
<dbReference type="InterPro" id="IPR029062">
    <property type="entry name" value="Class_I_gatase-like"/>
</dbReference>
<sequence>MDRKRFIETLSLGTVMPALSTGWTLSKSPQQIKPKPLNVGDTIGLISPAGIIGEDEDYDKVIQTIRQMGYKVKEGKHAREKHGYLAGTDDQRAEDLNTMFADPSVKAILPFRGGWGCNRILDKIDYQIIKDHPKALIGFSDITSLLLSIYAKTGLVTFHGPVAKSIWTHFTTDHFRKVTGNRGEHTLFVNERLSESYNSYRIVSPGTAKGRLLGGNLTVLTAMIGSDYLPDFNNNILFIEDVGEDVYRIDRMLTQLKLSGILDQISGFILGQCTACDESQPYGFSLKEIIDKHIKPLQIPAFSGAPIGHIDHMLTLPIGIQAEINVQEGSISFLEDTLS</sequence>
<dbReference type="Pfam" id="PF02016">
    <property type="entry name" value="Peptidase_S66"/>
    <property type="match status" value="1"/>
</dbReference>
<dbReference type="Pfam" id="PF17676">
    <property type="entry name" value="Peptidase_S66C"/>
    <property type="match status" value="1"/>
</dbReference>
<reference evidence="8 9" key="1">
    <citation type="submission" date="2021-11" db="EMBL/GenBank/DDBJ databases">
        <title>Aliifidinibius sp. nov., a new bacterium isolated from saline soil.</title>
        <authorList>
            <person name="Galisteo C."/>
            <person name="De La Haba R."/>
            <person name="Sanchez-Porro C."/>
            <person name="Ventosa A."/>
        </authorList>
    </citation>
    <scope>NUCLEOTIDE SEQUENCE [LARGE SCALE GENOMIC DNA]</scope>
    <source>
        <strain evidence="8 9">KACC 190600</strain>
    </source>
</reference>
<dbReference type="RefSeq" id="WP_265787480.1">
    <property type="nucleotide sequence ID" value="NZ_BAABRS010000001.1"/>
</dbReference>
<proteinExistence type="inferred from homology"/>
<evidence type="ECO:0000256" key="5">
    <source>
        <dbReference type="ARBA" id="ARBA00022825"/>
    </source>
</evidence>
<dbReference type="SUPFAM" id="SSF141986">
    <property type="entry name" value="LD-carboxypeptidase A C-terminal domain-like"/>
    <property type="match status" value="1"/>
</dbReference>
<dbReference type="CDD" id="cd07025">
    <property type="entry name" value="Peptidase_S66"/>
    <property type="match status" value="1"/>
</dbReference>
<evidence type="ECO:0000259" key="6">
    <source>
        <dbReference type="Pfam" id="PF02016"/>
    </source>
</evidence>
<dbReference type="InterPro" id="IPR040921">
    <property type="entry name" value="Peptidase_S66C"/>
</dbReference>
<dbReference type="SUPFAM" id="SSF52317">
    <property type="entry name" value="Class I glutamine amidotransferase-like"/>
    <property type="match status" value="1"/>
</dbReference>
<evidence type="ECO:0000313" key="9">
    <source>
        <dbReference type="Proteomes" id="UP001207337"/>
    </source>
</evidence>
<dbReference type="PANTHER" id="PTHR30237:SF2">
    <property type="entry name" value="MUREIN TETRAPEPTIDE CARBOXYPEPTIDASE"/>
    <property type="match status" value="1"/>
</dbReference>
<name>A0ABT3PVM6_9BACT</name>
<dbReference type="PIRSF" id="PIRSF028757">
    <property type="entry name" value="LD-carboxypeptidase"/>
    <property type="match status" value="1"/>
</dbReference>
<feature type="domain" description="LD-carboxypeptidase C-terminal" evidence="7">
    <location>
        <begin position="209"/>
        <end position="324"/>
    </location>
</feature>
<dbReference type="Proteomes" id="UP001207337">
    <property type="component" value="Unassembled WGS sequence"/>
</dbReference>
<dbReference type="InterPro" id="IPR003507">
    <property type="entry name" value="S66_fam"/>
</dbReference>
<keyword evidence="3" id="KW-0645">Protease</keyword>
<evidence type="ECO:0000259" key="7">
    <source>
        <dbReference type="Pfam" id="PF17676"/>
    </source>
</evidence>
<protein>
    <submittedName>
        <fullName evidence="8">LD-carboxypeptidase</fullName>
    </submittedName>
</protein>
<dbReference type="EMBL" id="JAJNDC010000001">
    <property type="protein sequence ID" value="MCW9711911.1"/>
    <property type="molecule type" value="Genomic_DNA"/>
</dbReference>
<evidence type="ECO:0000256" key="4">
    <source>
        <dbReference type="ARBA" id="ARBA00022801"/>
    </source>
</evidence>
<dbReference type="PANTHER" id="PTHR30237">
    <property type="entry name" value="MURAMOYLTETRAPEPTIDE CARBOXYPEPTIDASE"/>
    <property type="match status" value="1"/>
</dbReference>
<dbReference type="Gene3D" id="3.40.50.10740">
    <property type="entry name" value="Class I glutamine amidotransferase-like"/>
    <property type="match status" value="1"/>
</dbReference>
<dbReference type="InterPro" id="IPR027461">
    <property type="entry name" value="Carboxypeptidase_A_C_sf"/>
</dbReference>
<comment type="caution">
    <text evidence="8">The sequence shown here is derived from an EMBL/GenBank/DDBJ whole genome shotgun (WGS) entry which is preliminary data.</text>
</comment>
<keyword evidence="9" id="KW-1185">Reference proteome</keyword>
<comment type="similarity">
    <text evidence="1">Belongs to the peptidase S66 family.</text>
</comment>
<dbReference type="InterPro" id="IPR040449">
    <property type="entry name" value="Peptidase_S66_N"/>
</dbReference>
<keyword evidence="5" id="KW-0720">Serine protease</keyword>
<dbReference type="InterPro" id="IPR027478">
    <property type="entry name" value="LdcA_N"/>
</dbReference>
<dbReference type="Gene3D" id="3.50.30.60">
    <property type="entry name" value="LD-carboxypeptidase A C-terminal domain-like"/>
    <property type="match status" value="1"/>
</dbReference>